<comment type="caution">
    <text evidence="3">The sequence shown here is derived from an EMBL/GenBank/DDBJ whole genome shotgun (WGS) entry which is preliminary data.</text>
</comment>
<keyword evidence="1" id="KW-0560">Oxidoreductase</keyword>
<dbReference type="PANTHER" id="PTHR13847">
    <property type="entry name" value="SARCOSINE DEHYDROGENASE-RELATED"/>
    <property type="match status" value="1"/>
</dbReference>
<evidence type="ECO:0000259" key="2">
    <source>
        <dbReference type="Pfam" id="PF01266"/>
    </source>
</evidence>
<dbReference type="GeneID" id="55848762"/>
<dbReference type="SUPFAM" id="SSF51905">
    <property type="entry name" value="FAD/NAD(P)-binding domain"/>
    <property type="match status" value="1"/>
</dbReference>
<proteinExistence type="predicted"/>
<dbReference type="GO" id="GO:0005737">
    <property type="term" value="C:cytoplasm"/>
    <property type="evidence" value="ECO:0007669"/>
    <property type="project" value="TreeGrafter"/>
</dbReference>
<organism evidence="3 4">
    <name type="scientific">Pseudomonas tolaasii</name>
    <dbReference type="NCBI Taxonomy" id="29442"/>
    <lineage>
        <taxon>Bacteria</taxon>
        <taxon>Pseudomonadati</taxon>
        <taxon>Pseudomonadota</taxon>
        <taxon>Gammaproteobacteria</taxon>
        <taxon>Pseudomonadales</taxon>
        <taxon>Pseudomonadaceae</taxon>
        <taxon>Pseudomonas</taxon>
    </lineage>
</organism>
<dbReference type="Proteomes" id="UP000549134">
    <property type="component" value="Unassembled WGS sequence"/>
</dbReference>
<protein>
    <submittedName>
        <fullName evidence="3">FAD-binding oxidoreductase</fullName>
    </submittedName>
</protein>
<sequence length="440" mass="48353">MQKISKFPIVDGNLGWYETSPSHGQKLGERLKGRKRFDYAVIGAGYTGVAVAQRLAELNPGARIAIVDALGVGQGTSGRNAGFVIDVPHNLDAGKSNVEHDHKLFKLNNFAIERLRSLKDKHSIDCAWQNAGKYMSAHEQSNVAGLDHFVETLKASGFEYEVVEGAALKKRLGTDYYRMAVYTPGNILINPSSLIRGLAAALPKNVTLFENSPVVSCEYGSPHKLNFLGGSIEASTVIQTTSSFNEEFGHLQNRLAPIFTYASLTEKLTPDELKKYFDGVKPWGTTSAHPAGTTVRFTTDGRIFVRNSLNYERSLNSNAEGLEMAFKQHRRSYEARFPFLAHKNFEYTWGGMLCMTLNHQSVFKKSAEGVYTIVGCNGVGVAKGTYLGYYMADYICGIPSEELDFIFDNSNPSWVPPDPLKAIGAGIRLKHESSNAGGDI</sequence>
<dbReference type="InterPro" id="IPR006076">
    <property type="entry name" value="FAD-dep_OxRdtase"/>
</dbReference>
<dbReference type="Gene3D" id="3.50.50.60">
    <property type="entry name" value="FAD/NAD(P)-binding domain"/>
    <property type="match status" value="1"/>
</dbReference>
<dbReference type="PANTHER" id="PTHR13847:SF281">
    <property type="entry name" value="FAD DEPENDENT OXIDOREDUCTASE DOMAIN-CONTAINING PROTEIN"/>
    <property type="match status" value="1"/>
</dbReference>
<dbReference type="RefSeq" id="WP_016973510.1">
    <property type="nucleotide sequence ID" value="NZ_CP020369.1"/>
</dbReference>
<name>A0A7Y8AT14_PSETO</name>
<reference evidence="3 4" key="1">
    <citation type="submission" date="2020-04" db="EMBL/GenBank/DDBJ databases">
        <title>Molecular characterization of pseudomonads from Agaricus bisporus reveal novel blotch 2 pathogens in Western Europe.</title>
        <authorList>
            <person name="Taparia T."/>
            <person name="Krijger M."/>
            <person name="Haynes E."/>
            <person name="Elpinstone J.G."/>
            <person name="Noble R."/>
            <person name="Van Der Wolf J."/>
        </authorList>
    </citation>
    <scope>NUCLEOTIDE SEQUENCE [LARGE SCALE GENOMIC DNA]</scope>
    <source>
        <strain evidence="3 4">IPO3746</strain>
    </source>
</reference>
<dbReference type="EMBL" id="JACAQK010000031">
    <property type="protein sequence ID" value="NWD39833.1"/>
    <property type="molecule type" value="Genomic_DNA"/>
</dbReference>
<evidence type="ECO:0000313" key="3">
    <source>
        <dbReference type="EMBL" id="NWD39833.1"/>
    </source>
</evidence>
<gene>
    <name evidence="3" type="ORF">HX787_28630</name>
</gene>
<dbReference type="Gene3D" id="3.30.9.10">
    <property type="entry name" value="D-Amino Acid Oxidase, subunit A, domain 2"/>
    <property type="match status" value="1"/>
</dbReference>
<evidence type="ECO:0000313" key="4">
    <source>
        <dbReference type="Proteomes" id="UP000549134"/>
    </source>
</evidence>
<dbReference type="Pfam" id="PF01266">
    <property type="entry name" value="DAO"/>
    <property type="match status" value="1"/>
</dbReference>
<evidence type="ECO:0000256" key="1">
    <source>
        <dbReference type="ARBA" id="ARBA00023002"/>
    </source>
</evidence>
<dbReference type="InterPro" id="IPR036188">
    <property type="entry name" value="FAD/NAD-bd_sf"/>
</dbReference>
<feature type="domain" description="FAD dependent oxidoreductase" evidence="2">
    <location>
        <begin position="38"/>
        <end position="393"/>
    </location>
</feature>
<dbReference type="GO" id="GO:0016491">
    <property type="term" value="F:oxidoreductase activity"/>
    <property type="evidence" value="ECO:0007669"/>
    <property type="project" value="UniProtKB-KW"/>
</dbReference>
<dbReference type="AlphaFoldDB" id="A0A7Y8AT14"/>
<accession>A0A7Y8AT14</accession>